<feature type="region of interest" description="Disordered" evidence="1">
    <location>
        <begin position="454"/>
        <end position="492"/>
    </location>
</feature>
<comment type="caution">
    <text evidence="3">The sequence shown here is derived from an EMBL/GenBank/DDBJ whole genome shotgun (WGS) entry which is preliminary data.</text>
</comment>
<proteinExistence type="predicted"/>
<feature type="compositionally biased region" description="Polar residues" evidence="1">
    <location>
        <begin position="851"/>
        <end position="860"/>
    </location>
</feature>
<evidence type="ECO:0000313" key="4">
    <source>
        <dbReference type="Proteomes" id="UP000298493"/>
    </source>
</evidence>
<organism evidence="3 4">
    <name type="scientific">Venturia nashicola</name>
    <dbReference type="NCBI Taxonomy" id="86259"/>
    <lineage>
        <taxon>Eukaryota</taxon>
        <taxon>Fungi</taxon>
        <taxon>Dikarya</taxon>
        <taxon>Ascomycota</taxon>
        <taxon>Pezizomycotina</taxon>
        <taxon>Dothideomycetes</taxon>
        <taxon>Pleosporomycetidae</taxon>
        <taxon>Venturiales</taxon>
        <taxon>Venturiaceae</taxon>
        <taxon>Venturia</taxon>
    </lineage>
</organism>
<reference evidence="3 4" key="1">
    <citation type="submission" date="2019-04" db="EMBL/GenBank/DDBJ databases">
        <title>High contiguity whole genome sequence and gene annotation resource for two Venturia nashicola isolates.</title>
        <authorList>
            <person name="Prokchorchik M."/>
            <person name="Won K."/>
            <person name="Lee Y."/>
            <person name="Choi E.D."/>
            <person name="Segonzac C."/>
            <person name="Sohn K.H."/>
        </authorList>
    </citation>
    <scope>NUCLEOTIDE SEQUENCE [LARGE SCALE GENOMIC DNA]</scope>
    <source>
        <strain evidence="3 4">PRI2</strain>
    </source>
</reference>
<evidence type="ECO:0000313" key="3">
    <source>
        <dbReference type="EMBL" id="TID21590.1"/>
    </source>
</evidence>
<evidence type="ECO:0000256" key="1">
    <source>
        <dbReference type="SAM" id="MobiDB-lite"/>
    </source>
</evidence>
<sequence>MSIPKAPFELKNHCSTIWNNTVYVYSPDGFQSLSLTEGAKWKTLPSGQPVTGGICAPAMGAGNEALYVVGGSTTTFAPDYSGLQRFDFASGSWENITPSVPVTANRRNHGAQYINSTNSILVYSGSQDTDSNIPSTQTFLISTAPPFSVLSFNSQGAPPLLKPILMPWDQDHAVMVGGSADNKQIWTFAKDVGWQNLGTTLVDPIADQATTQCSIVTGDDSSKVLEVYNLGVTPNAVARYALWLGPDNKAAPTGKTVGGSPSRKRRRELTVNNWPTYNNSLAPSTSRSAYSLAESASGLVVITGGSGTDPIAMFDQRENTWLNATSILVAKNQIPLTSTSSLPSVSTVTPTATSISSPTSNGVVGGSTAQSKTKVLTILGATLGAIFGLAAILVLMLVLLRWRKEKNKNADDAVNEKKGRLSFADQGAEFMHEAGGSRGRAYSASLNSSVTSLQIFSKPGPKSGPKSHTRGVPSNSSQLGLVNGKSPLGANEPMEMSQMAQKMSPTFTARSLDPRLDSPPQQTSLAPPALVVTPAGAGSGPGFTASNAAAEPEAERSRSNGWSCYFANNDVTNLATMQPNNQSMYSVQAETCRTSISRSEYGDSRNMSDPSVRPLDLNLGPKFDAGQKISTVRTASPQMGGSTEHFRDGMSAEIRRAGSTSSRGSDPGDMYESTINTHTTTANYTPQSNNGGWPESSKVNDTRSMTSSYSAESLNPFAPDEKGEYAPDNPLYGFLNGTKTRNVAPSPPGLPDLEFAKPHFGDANRDSSGSAMTVFPSGIGAGAPKLSTFPNRTPAAPAIPLHAQAFDHDFDFPMPLAYFGQTRDSTASDMTVFPGPASPTTAKRFNPPQPNAISTASSTEPPIVDNRRPFAAPAAQVPPSPSWRGPVMHKTTGDEDLSWLNLNAGRI</sequence>
<keyword evidence="2" id="KW-0812">Transmembrane</keyword>
<evidence type="ECO:0000256" key="2">
    <source>
        <dbReference type="SAM" id="Phobius"/>
    </source>
</evidence>
<protein>
    <submittedName>
        <fullName evidence="3">Uncharacterized protein</fullName>
    </submittedName>
</protein>
<keyword evidence="2" id="KW-0472">Membrane</keyword>
<accession>A0A4Z1P1I3</accession>
<dbReference type="AlphaFoldDB" id="A0A4Z1P1I3"/>
<dbReference type="SUPFAM" id="SSF117281">
    <property type="entry name" value="Kelch motif"/>
    <property type="match status" value="1"/>
</dbReference>
<feature type="region of interest" description="Disordered" evidence="1">
    <location>
        <begin position="680"/>
        <end position="702"/>
    </location>
</feature>
<dbReference type="STRING" id="86259.A0A4Z1P1I3"/>
<gene>
    <name evidence="3" type="ORF">E6O75_ATG04985</name>
</gene>
<dbReference type="Proteomes" id="UP000298493">
    <property type="component" value="Unassembled WGS sequence"/>
</dbReference>
<dbReference type="EMBL" id="SNSC02000009">
    <property type="protein sequence ID" value="TID21590.1"/>
    <property type="molecule type" value="Genomic_DNA"/>
</dbReference>
<keyword evidence="2" id="KW-1133">Transmembrane helix</keyword>
<feature type="region of interest" description="Disordered" evidence="1">
    <location>
        <begin position="536"/>
        <end position="558"/>
    </location>
</feature>
<keyword evidence="4" id="KW-1185">Reference proteome</keyword>
<feature type="region of interest" description="Disordered" evidence="1">
    <location>
        <begin position="838"/>
        <end position="893"/>
    </location>
</feature>
<dbReference type="InterPro" id="IPR015915">
    <property type="entry name" value="Kelch-typ_b-propeller"/>
</dbReference>
<dbReference type="Gene3D" id="2.120.10.80">
    <property type="entry name" value="Kelch-type beta propeller"/>
    <property type="match status" value="1"/>
</dbReference>
<name>A0A4Z1P1I3_9PEZI</name>
<feature type="compositionally biased region" description="Polar residues" evidence="1">
    <location>
        <begin position="686"/>
        <end position="702"/>
    </location>
</feature>
<feature type="transmembrane region" description="Helical" evidence="2">
    <location>
        <begin position="375"/>
        <end position="400"/>
    </location>
</feature>